<dbReference type="Proteomes" id="UP000253910">
    <property type="component" value="Unassembled WGS sequence"/>
</dbReference>
<dbReference type="Pfam" id="PF06062">
    <property type="entry name" value="UPF0231"/>
    <property type="match status" value="1"/>
</dbReference>
<dbReference type="PIRSF" id="PIRSF006287">
    <property type="entry name" value="UCP006287"/>
    <property type="match status" value="1"/>
</dbReference>
<evidence type="ECO:0000313" key="3">
    <source>
        <dbReference type="Proteomes" id="UP000253910"/>
    </source>
</evidence>
<name>A0A369Z1K4_HAEPA</name>
<reference evidence="2 3" key="1">
    <citation type="submission" date="2018-05" db="EMBL/GenBank/DDBJ databases">
        <title>Draft Genome Sequences for a Diverse set of 7 Haemophilus Species.</title>
        <authorList>
            <person name="Nichols M."/>
            <person name="Topaz N."/>
            <person name="Wang X."/>
            <person name="Wang X."/>
            <person name="Boxrud D."/>
        </authorList>
    </citation>
    <scope>NUCLEOTIDE SEQUENCE [LARGE SCALE GENOMIC DNA]</scope>
    <source>
        <strain evidence="2 3">C2008001710</strain>
    </source>
</reference>
<dbReference type="NCBIfam" id="NF003575">
    <property type="entry name" value="PRK05248.1-2"/>
    <property type="match status" value="1"/>
</dbReference>
<comment type="similarity">
    <text evidence="1">Belongs to the UPF0231 family.</text>
</comment>
<accession>A0A369Z1K4</accession>
<dbReference type="AlphaFoldDB" id="A0A369Z1K4"/>
<dbReference type="InterPro" id="IPR008249">
    <property type="entry name" value="UPF0231"/>
</dbReference>
<gene>
    <name evidence="2" type="ORF">DPV87_06395</name>
</gene>
<comment type="caution">
    <text evidence="2">The sequence shown here is derived from an EMBL/GenBank/DDBJ whole genome shotgun (WGS) entry which is preliminary data.</text>
</comment>
<evidence type="ECO:0000313" key="2">
    <source>
        <dbReference type="EMBL" id="RDE90647.1"/>
    </source>
</evidence>
<sequence>MQPAPVAAVRHSASNMDFQFTHYLGNVHAKCSMEHIALANWFNSEVRSNPQAFLAALSACEQIKNNDEVTLIGAEYTLFINTDEVMIRANNLAIETDEILEDDFHYYDEESIAFCGTTDFIHFLNAYFEFIA</sequence>
<evidence type="ECO:0000256" key="1">
    <source>
        <dbReference type="ARBA" id="ARBA00005367"/>
    </source>
</evidence>
<dbReference type="EMBL" id="QEPW01000010">
    <property type="protein sequence ID" value="RDE90647.1"/>
    <property type="molecule type" value="Genomic_DNA"/>
</dbReference>
<protein>
    <submittedName>
        <fullName evidence="2">UPF0231 family protein</fullName>
    </submittedName>
</protein>
<organism evidence="2 3">
    <name type="scientific">Haemophilus parainfluenzae</name>
    <dbReference type="NCBI Taxonomy" id="729"/>
    <lineage>
        <taxon>Bacteria</taxon>
        <taxon>Pseudomonadati</taxon>
        <taxon>Pseudomonadota</taxon>
        <taxon>Gammaproteobacteria</taxon>
        <taxon>Pasteurellales</taxon>
        <taxon>Pasteurellaceae</taxon>
        <taxon>Haemophilus</taxon>
    </lineage>
</organism>
<proteinExistence type="inferred from homology"/>